<keyword evidence="3" id="KW-0378">Hydrolase</keyword>
<protein>
    <submittedName>
        <fullName evidence="3">MBL fold metallo-hydrolase</fullName>
    </submittedName>
</protein>
<dbReference type="GO" id="GO:0016787">
    <property type="term" value="F:hydrolase activity"/>
    <property type="evidence" value="ECO:0007669"/>
    <property type="project" value="UniProtKB-KW"/>
</dbReference>
<name>A0A653I4B5_9BACL</name>
<dbReference type="InterPro" id="IPR036873">
    <property type="entry name" value="Rhodanese-like_dom_sf"/>
</dbReference>
<dbReference type="Proteomes" id="UP000439752">
    <property type="component" value="Unassembled WGS sequence"/>
</dbReference>
<dbReference type="Gene3D" id="3.40.250.10">
    <property type="entry name" value="Rhodanese-like domain"/>
    <property type="match status" value="2"/>
</dbReference>
<dbReference type="GO" id="GO:0050313">
    <property type="term" value="F:sulfur dioxygenase activity"/>
    <property type="evidence" value="ECO:0007669"/>
    <property type="project" value="InterPro"/>
</dbReference>
<dbReference type="Pfam" id="PF00581">
    <property type="entry name" value="Rhodanese"/>
    <property type="match status" value="1"/>
</dbReference>
<dbReference type="InterPro" id="IPR001279">
    <property type="entry name" value="Metallo-B-lactamas"/>
</dbReference>
<dbReference type="GO" id="GO:0006749">
    <property type="term" value="P:glutathione metabolic process"/>
    <property type="evidence" value="ECO:0007669"/>
    <property type="project" value="InterPro"/>
</dbReference>
<evidence type="ECO:0000313" key="4">
    <source>
        <dbReference type="Proteomes" id="UP000439752"/>
    </source>
</evidence>
<feature type="domain" description="Rhodanese" evidence="2">
    <location>
        <begin position="276"/>
        <end position="306"/>
    </location>
</feature>
<dbReference type="SMART" id="SM00849">
    <property type="entry name" value="Lactamase_B"/>
    <property type="match status" value="1"/>
</dbReference>
<dbReference type="SMART" id="SM00450">
    <property type="entry name" value="RHOD"/>
    <property type="match status" value="1"/>
</dbReference>
<gene>
    <name evidence="3" type="ORF">EXIGUO9Y_130109</name>
</gene>
<dbReference type="FunFam" id="3.60.15.10:FF:000030">
    <property type="entry name" value="Metallo-beta-lactamase family protein"/>
    <property type="match status" value="1"/>
</dbReference>
<dbReference type="GO" id="GO:0070813">
    <property type="term" value="P:hydrogen sulfide metabolic process"/>
    <property type="evidence" value="ECO:0007669"/>
    <property type="project" value="TreeGrafter"/>
</dbReference>
<keyword evidence="4" id="KW-1185">Reference proteome</keyword>
<dbReference type="SUPFAM" id="SSF52821">
    <property type="entry name" value="Rhodanese/Cell cycle control phosphatase"/>
    <property type="match status" value="2"/>
</dbReference>
<evidence type="ECO:0000313" key="3">
    <source>
        <dbReference type="EMBL" id="VWX33812.1"/>
    </source>
</evidence>
<dbReference type="PROSITE" id="PS50206">
    <property type="entry name" value="RHODANESE_3"/>
    <property type="match status" value="2"/>
</dbReference>
<dbReference type="GO" id="GO:0046872">
    <property type="term" value="F:metal ion binding"/>
    <property type="evidence" value="ECO:0007669"/>
    <property type="project" value="UniProtKB-KW"/>
</dbReference>
<dbReference type="Gene3D" id="3.60.15.10">
    <property type="entry name" value="Ribonuclease Z/Hydroxyacylglutathione hydrolase-like"/>
    <property type="match status" value="1"/>
</dbReference>
<dbReference type="Pfam" id="PF00753">
    <property type="entry name" value="Lactamase_B"/>
    <property type="match status" value="1"/>
</dbReference>
<keyword evidence="1" id="KW-0479">Metal-binding</keyword>
<dbReference type="InterPro" id="IPR036866">
    <property type="entry name" value="RibonucZ/Hydroxyglut_hydro"/>
</dbReference>
<sequence length="469" mass="51527">MLLRYFYDEKLAQASYMVGCQKTGEAIVIDPARNIEPYLKEAEKEGLRISATAETHIHADFVSGTREFAKRLGTTAYLSDEGDASWKYGFASEIDARLVKDGETFKVGNVTLEVMHTPGHTPEHISFVLYDRDQTVPMGIFTGDFVFVGDIGRPDLLEEAAGIQGTTALGAKQMFQSLKRFKQLPDFTQVWPGHGAGSACGKALGAVPTSTVGYEKATNWALQMEDEAAFVKELTTDQPEPPNYFAMMKKVNKEGIVVTTEVDRPRLAEANTVEELVKTMQVVDTRDGKTFGAGHVPGTINIPYNSKFVAWAGWLVDFNQDIAILAATDQLETIQTDLQSIGLDRFVTLIDVEKLSASQLTESYPDWTADKAIAAAEAGDVYVLDVRNKTEWEKSHYEQAHRILLGKLVARHEELPSDQPIAVHCASGVRSRMAVSVLQSLGVKNVINIEGGYAAIEDVLDDSKIATAR</sequence>
<dbReference type="AlphaFoldDB" id="A0A653I4B5"/>
<accession>A0A653I4B5</accession>
<dbReference type="InterPro" id="IPR001763">
    <property type="entry name" value="Rhodanese-like_dom"/>
</dbReference>
<dbReference type="EMBL" id="CABWKQ010000005">
    <property type="protein sequence ID" value="VWX33812.1"/>
    <property type="molecule type" value="Genomic_DNA"/>
</dbReference>
<evidence type="ECO:0000256" key="1">
    <source>
        <dbReference type="ARBA" id="ARBA00022723"/>
    </source>
</evidence>
<dbReference type="PANTHER" id="PTHR43084:SF1">
    <property type="entry name" value="PERSULFIDE DIOXYGENASE ETHE1, MITOCHONDRIAL"/>
    <property type="match status" value="1"/>
</dbReference>
<dbReference type="RefSeq" id="WP_159172861.1">
    <property type="nucleotide sequence ID" value="NZ_LR732308.1"/>
</dbReference>
<organism evidence="3 4">
    <name type="scientific">Exiguobacterium oxidotolerans</name>
    <dbReference type="NCBI Taxonomy" id="223958"/>
    <lineage>
        <taxon>Bacteria</taxon>
        <taxon>Bacillati</taxon>
        <taxon>Bacillota</taxon>
        <taxon>Bacilli</taxon>
        <taxon>Bacillales</taxon>
        <taxon>Bacillales Family XII. Incertae Sedis</taxon>
        <taxon>Exiguobacterium</taxon>
    </lineage>
</organism>
<dbReference type="PANTHER" id="PTHR43084">
    <property type="entry name" value="PERSULFIDE DIOXYGENASE ETHE1"/>
    <property type="match status" value="1"/>
</dbReference>
<dbReference type="SUPFAM" id="SSF56281">
    <property type="entry name" value="Metallo-hydrolase/oxidoreductase"/>
    <property type="match status" value="1"/>
</dbReference>
<proteinExistence type="predicted"/>
<feature type="domain" description="Rhodanese" evidence="2">
    <location>
        <begin position="377"/>
        <end position="464"/>
    </location>
</feature>
<evidence type="ECO:0000259" key="2">
    <source>
        <dbReference type="PROSITE" id="PS50206"/>
    </source>
</evidence>
<dbReference type="InterPro" id="IPR044528">
    <property type="entry name" value="POD-like_MBL-fold"/>
</dbReference>
<dbReference type="InterPro" id="IPR051682">
    <property type="entry name" value="Mito_Persulfide_Diox"/>
</dbReference>
<dbReference type="CDD" id="cd00158">
    <property type="entry name" value="RHOD"/>
    <property type="match status" value="1"/>
</dbReference>
<dbReference type="CDD" id="cd07724">
    <property type="entry name" value="POD-like_MBL-fold"/>
    <property type="match status" value="1"/>
</dbReference>
<reference evidence="3 4" key="1">
    <citation type="submission" date="2019-10" db="EMBL/GenBank/DDBJ databases">
        <authorList>
            <person name="Karimi E."/>
        </authorList>
    </citation>
    <scope>NUCLEOTIDE SEQUENCE [LARGE SCALE GENOMIC DNA]</scope>
    <source>
        <strain evidence="3">Exiguobacterium sp. 9Y</strain>
    </source>
</reference>